<dbReference type="AlphaFoldDB" id="A0AA88A0J7"/>
<evidence type="ECO:0000313" key="3">
    <source>
        <dbReference type="Proteomes" id="UP001187192"/>
    </source>
</evidence>
<feature type="region of interest" description="Disordered" evidence="1">
    <location>
        <begin position="1"/>
        <end position="32"/>
    </location>
</feature>
<proteinExistence type="predicted"/>
<organism evidence="2 3">
    <name type="scientific">Ficus carica</name>
    <name type="common">Common fig</name>
    <dbReference type="NCBI Taxonomy" id="3494"/>
    <lineage>
        <taxon>Eukaryota</taxon>
        <taxon>Viridiplantae</taxon>
        <taxon>Streptophyta</taxon>
        <taxon>Embryophyta</taxon>
        <taxon>Tracheophyta</taxon>
        <taxon>Spermatophyta</taxon>
        <taxon>Magnoliopsida</taxon>
        <taxon>eudicotyledons</taxon>
        <taxon>Gunneridae</taxon>
        <taxon>Pentapetalae</taxon>
        <taxon>rosids</taxon>
        <taxon>fabids</taxon>
        <taxon>Rosales</taxon>
        <taxon>Moraceae</taxon>
        <taxon>Ficeae</taxon>
        <taxon>Ficus</taxon>
    </lineage>
</organism>
<reference evidence="2" key="1">
    <citation type="submission" date="2023-07" db="EMBL/GenBank/DDBJ databases">
        <title>draft genome sequence of fig (Ficus carica).</title>
        <authorList>
            <person name="Takahashi T."/>
            <person name="Nishimura K."/>
        </authorList>
    </citation>
    <scope>NUCLEOTIDE SEQUENCE</scope>
</reference>
<gene>
    <name evidence="2" type="ORF">TIFTF001_011778</name>
</gene>
<protein>
    <submittedName>
        <fullName evidence="2">Uncharacterized protein</fullName>
    </submittedName>
</protein>
<comment type="caution">
    <text evidence="2">The sequence shown here is derived from an EMBL/GenBank/DDBJ whole genome shotgun (WGS) entry which is preliminary data.</text>
</comment>
<dbReference type="EMBL" id="BTGU01000014">
    <property type="protein sequence ID" value="GMN42570.1"/>
    <property type="molecule type" value="Genomic_DNA"/>
</dbReference>
<accession>A0AA88A0J7</accession>
<keyword evidence="3" id="KW-1185">Reference proteome</keyword>
<evidence type="ECO:0000256" key="1">
    <source>
        <dbReference type="SAM" id="MobiDB-lite"/>
    </source>
</evidence>
<dbReference type="Proteomes" id="UP001187192">
    <property type="component" value="Unassembled WGS sequence"/>
</dbReference>
<feature type="compositionally biased region" description="Basic and acidic residues" evidence="1">
    <location>
        <begin position="1"/>
        <end position="13"/>
    </location>
</feature>
<evidence type="ECO:0000313" key="2">
    <source>
        <dbReference type="EMBL" id="GMN42570.1"/>
    </source>
</evidence>
<name>A0AA88A0J7_FICCA</name>
<sequence length="84" mass="9205">MIAHGGREERVQRDWVLGGQPSMGSTDGVWGGSGRKRVIDGWGTTFSPDRARVKGVIVKLKVAEFKCGTEVAHFSRCRGINSQF</sequence>